<evidence type="ECO:0000313" key="2">
    <source>
        <dbReference type="Proteomes" id="UP000092993"/>
    </source>
</evidence>
<dbReference type="Proteomes" id="UP000092993">
    <property type="component" value="Unassembled WGS sequence"/>
</dbReference>
<keyword evidence="2" id="KW-1185">Reference proteome</keyword>
<evidence type="ECO:0000313" key="1">
    <source>
        <dbReference type="EMBL" id="OBZ71694.1"/>
    </source>
</evidence>
<name>A0A1C7M9K8_GRIFR</name>
<protein>
    <submittedName>
        <fullName evidence="1">Uncharacterized protein</fullName>
    </submittedName>
</protein>
<reference evidence="1 2" key="1">
    <citation type="submission" date="2016-03" db="EMBL/GenBank/DDBJ databases">
        <title>Whole genome sequencing of Grifola frondosa 9006-11.</title>
        <authorList>
            <person name="Min B."/>
            <person name="Park H."/>
            <person name="Kim J.-G."/>
            <person name="Cho H."/>
            <person name="Oh Y.-L."/>
            <person name="Kong W.-S."/>
            <person name="Choi I.-G."/>
        </authorList>
    </citation>
    <scope>NUCLEOTIDE SEQUENCE [LARGE SCALE GENOMIC DNA]</scope>
    <source>
        <strain evidence="1 2">9006-11</strain>
    </source>
</reference>
<dbReference type="AlphaFoldDB" id="A0A1C7M9K8"/>
<accession>A0A1C7M9K8</accession>
<organism evidence="1 2">
    <name type="scientific">Grifola frondosa</name>
    <name type="common">Maitake</name>
    <name type="synonym">Polyporus frondosus</name>
    <dbReference type="NCBI Taxonomy" id="5627"/>
    <lineage>
        <taxon>Eukaryota</taxon>
        <taxon>Fungi</taxon>
        <taxon>Dikarya</taxon>
        <taxon>Basidiomycota</taxon>
        <taxon>Agaricomycotina</taxon>
        <taxon>Agaricomycetes</taxon>
        <taxon>Polyporales</taxon>
        <taxon>Grifolaceae</taxon>
        <taxon>Grifola</taxon>
    </lineage>
</organism>
<dbReference type="EMBL" id="LUGG01000011">
    <property type="protein sequence ID" value="OBZ71694.1"/>
    <property type="molecule type" value="Genomic_DNA"/>
</dbReference>
<comment type="caution">
    <text evidence="1">The sequence shown here is derived from an EMBL/GenBank/DDBJ whole genome shotgun (WGS) entry which is preliminary data.</text>
</comment>
<gene>
    <name evidence="1" type="ORF">A0H81_08583</name>
</gene>
<proteinExistence type="predicted"/>
<sequence>MARSCFLYVIATFRLDTSGRALLSAARFTLPSGYYFSQTTSASCERYLNTSATRCSESVERSLWVVILHGNCASHTPCAGMREHGRDPFRTTGAFKKTRRQLLGHRGLDTELAVSLSELNIN</sequence>